<evidence type="ECO:0000256" key="1">
    <source>
        <dbReference type="SAM" id="MobiDB-lite"/>
    </source>
</evidence>
<dbReference type="GeneID" id="108738445"/>
<evidence type="ECO:0000313" key="4">
    <source>
        <dbReference type="RefSeq" id="XP_018327365.1"/>
    </source>
</evidence>
<feature type="signal peptide" evidence="2">
    <location>
        <begin position="1"/>
        <end position="21"/>
    </location>
</feature>
<feature type="chain" id="PRO_5010746520" evidence="2">
    <location>
        <begin position="22"/>
        <end position="196"/>
    </location>
</feature>
<feature type="compositionally biased region" description="Basic and acidic residues" evidence="1">
    <location>
        <begin position="110"/>
        <end position="131"/>
    </location>
</feature>
<keyword evidence="2" id="KW-0732">Signal</keyword>
<dbReference type="RefSeq" id="XP_018327365.1">
    <property type="nucleotide sequence ID" value="XM_018471863.1"/>
</dbReference>
<sequence length="196" mass="22531">MTLTFNKILLVWALLLQYYSANPSPLSGDMINRKSKPSSLYNERESGATYAPIGENREHQDTMQIIRNLHKESKSGNYNNMQQPMEMNPNVKEINMIEKNRLIDMPVGRSDSEDKQRVSRKTYREHDDDPTSRYYQVETPIGTGSLILDLHLKMEPPAPSDCCCENNAGMQNKENCWKVDGRWQCLVTTPVEDCVD</sequence>
<name>A0A1W4X4W2_AGRPL</name>
<gene>
    <name evidence="4" type="primary">LOC108738445</name>
</gene>
<dbReference type="AlphaFoldDB" id="A0A1W4X4W2"/>
<evidence type="ECO:0000313" key="3">
    <source>
        <dbReference type="Proteomes" id="UP000192223"/>
    </source>
</evidence>
<dbReference type="InParanoid" id="A0A1W4X4W2"/>
<accession>A0A1W4X4W2</accession>
<feature type="region of interest" description="Disordered" evidence="1">
    <location>
        <begin position="107"/>
        <end position="135"/>
    </location>
</feature>
<organism evidence="3 4">
    <name type="scientific">Agrilus planipennis</name>
    <name type="common">Emerald ash borer</name>
    <name type="synonym">Agrilus marcopoli</name>
    <dbReference type="NCBI Taxonomy" id="224129"/>
    <lineage>
        <taxon>Eukaryota</taxon>
        <taxon>Metazoa</taxon>
        <taxon>Ecdysozoa</taxon>
        <taxon>Arthropoda</taxon>
        <taxon>Hexapoda</taxon>
        <taxon>Insecta</taxon>
        <taxon>Pterygota</taxon>
        <taxon>Neoptera</taxon>
        <taxon>Endopterygota</taxon>
        <taxon>Coleoptera</taxon>
        <taxon>Polyphaga</taxon>
        <taxon>Elateriformia</taxon>
        <taxon>Buprestoidea</taxon>
        <taxon>Buprestidae</taxon>
        <taxon>Agrilinae</taxon>
        <taxon>Agrilus</taxon>
    </lineage>
</organism>
<dbReference type="Proteomes" id="UP000192223">
    <property type="component" value="Unplaced"/>
</dbReference>
<protein>
    <submittedName>
        <fullName evidence="4">Uncharacterized protein LOC108738445</fullName>
    </submittedName>
</protein>
<reference evidence="4" key="1">
    <citation type="submission" date="2025-08" db="UniProtKB">
        <authorList>
            <consortium name="RefSeq"/>
        </authorList>
    </citation>
    <scope>IDENTIFICATION</scope>
    <source>
        <tissue evidence="4">Entire body</tissue>
    </source>
</reference>
<proteinExistence type="predicted"/>
<keyword evidence="3" id="KW-1185">Reference proteome</keyword>
<dbReference type="KEGG" id="apln:108738445"/>
<evidence type="ECO:0000256" key="2">
    <source>
        <dbReference type="SAM" id="SignalP"/>
    </source>
</evidence>